<evidence type="ECO:0000313" key="3">
    <source>
        <dbReference type="Proteomes" id="UP000550707"/>
    </source>
</evidence>
<evidence type="ECO:0000256" key="1">
    <source>
        <dbReference type="SAM" id="MobiDB-lite"/>
    </source>
</evidence>
<dbReference type="AlphaFoldDB" id="A0A7J8JXD1"/>
<organism evidence="2 3">
    <name type="scientific">Molossus molossus</name>
    <name type="common">Pallas' mastiff bat</name>
    <name type="synonym">Vespertilio molossus</name>
    <dbReference type="NCBI Taxonomy" id="27622"/>
    <lineage>
        <taxon>Eukaryota</taxon>
        <taxon>Metazoa</taxon>
        <taxon>Chordata</taxon>
        <taxon>Craniata</taxon>
        <taxon>Vertebrata</taxon>
        <taxon>Euteleostomi</taxon>
        <taxon>Mammalia</taxon>
        <taxon>Eutheria</taxon>
        <taxon>Laurasiatheria</taxon>
        <taxon>Chiroptera</taxon>
        <taxon>Yangochiroptera</taxon>
        <taxon>Molossidae</taxon>
        <taxon>Molossus</taxon>
    </lineage>
</organism>
<keyword evidence="3" id="KW-1185">Reference proteome</keyword>
<feature type="compositionally biased region" description="Basic and acidic residues" evidence="1">
    <location>
        <begin position="19"/>
        <end position="29"/>
    </location>
</feature>
<protein>
    <submittedName>
        <fullName evidence="2">Uncharacterized protein</fullName>
    </submittedName>
</protein>
<comment type="caution">
    <text evidence="2">The sequence shown here is derived from an EMBL/GenBank/DDBJ whole genome shotgun (WGS) entry which is preliminary data.</text>
</comment>
<dbReference type="InParanoid" id="A0A7J8JXD1"/>
<dbReference type="EMBL" id="JACASF010000001">
    <property type="protein sequence ID" value="KAF6501171.1"/>
    <property type="molecule type" value="Genomic_DNA"/>
</dbReference>
<feature type="region of interest" description="Disordered" evidence="1">
    <location>
        <begin position="1"/>
        <end position="53"/>
    </location>
</feature>
<accession>A0A7J8JXD1</accession>
<gene>
    <name evidence="2" type="ORF">HJG59_008127</name>
</gene>
<evidence type="ECO:0000313" key="2">
    <source>
        <dbReference type="EMBL" id="KAF6501171.1"/>
    </source>
</evidence>
<proteinExistence type="predicted"/>
<name>A0A7J8JXD1_MOLMO</name>
<dbReference type="Proteomes" id="UP000550707">
    <property type="component" value="Unassembled WGS sequence"/>
</dbReference>
<reference evidence="2 3" key="1">
    <citation type="journal article" date="2020" name="Nature">
        <title>Six reference-quality genomes reveal evolution of bat adaptations.</title>
        <authorList>
            <person name="Jebb D."/>
            <person name="Huang Z."/>
            <person name="Pippel M."/>
            <person name="Hughes G.M."/>
            <person name="Lavrichenko K."/>
            <person name="Devanna P."/>
            <person name="Winkler S."/>
            <person name="Jermiin L.S."/>
            <person name="Skirmuntt E.C."/>
            <person name="Katzourakis A."/>
            <person name="Burkitt-Gray L."/>
            <person name="Ray D.A."/>
            <person name="Sullivan K.A.M."/>
            <person name="Roscito J.G."/>
            <person name="Kirilenko B.M."/>
            <person name="Davalos L.M."/>
            <person name="Corthals A.P."/>
            <person name="Power M.L."/>
            <person name="Jones G."/>
            <person name="Ransome R.D."/>
            <person name="Dechmann D.K.N."/>
            <person name="Locatelli A.G."/>
            <person name="Puechmaille S.J."/>
            <person name="Fedrigo O."/>
            <person name="Jarvis E.D."/>
            <person name="Hiller M."/>
            <person name="Vernes S.C."/>
            <person name="Myers E.W."/>
            <person name="Teeling E.C."/>
        </authorList>
    </citation>
    <scope>NUCLEOTIDE SEQUENCE [LARGE SCALE GENOMIC DNA]</scope>
    <source>
        <strain evidence="2">MMolMol1</strain>
        <tissue evidence="2">Muscle</tissue>
    </source>
</reference>
<sequence length="135" mass="14486">MCRKEDLGAGSPWEQQYGAEERLSGDQRQGRATRPTVPALGMALGPGPGPLGPQVGQWLNGLPPLEEVKTSEGPASVAQWTEHCPVDREVPVRFWVRAHARVAGSIPSRGRAGGGQLMFLSHVDVAISLSKKKNQ</sequence>